<name>A0ABR7RIX6_9PROT</name>
<gene>
    <name evidence="6" type="ORF">IBL26_06720</name>
</gene>
<feature type="signal peptide" evidence="4">
    <location>
        <begin position="1"/>
        <end position="24"/>
    </location>
</feature>
<dbReference type="Gene3D" id="3.40.190.10">
    <property type="entry name" value="Periplasmic binding protein-like II"/>
    <property type="match status" value="1"/>
</dbReference>
<dbReference type="InterPro" id="IPR000914">
    <property type="entry name" value="SBP_5_dom"/>
</dbReference>
<dbReference type="CDD" id="cd08502">
    <property type="entry name" value="PBP2_NikA_DppA_OppA_like_16"/>
    <property type="match status" value="1"/>
</dbReference>
<dbReference type="EMBL" id="JACTVA010000008">
    <property type="protein sequence ID" value="MBC9206524.1"/>
    <property type="molecule type" value="Genomic_DNA"/>
</dbReference>
<evidence type="ECO:0000256" key="2">
    <source>
        <dbReference type="ARBA" id="ARBA00005695"/>
    </source>
</evidence>
<sequence>MQRRSFLAAFGAAAALPLARPALAADSKVLRFVPQSNLSSIDPIWTTANVSRNHGYMVYDTLYGADRAYAPHPQLAAGHSVEEDGKRWIITLREGIRFHDGEPIRARDAVASIRRWGLRNAFGQKLLAATEELSALDDRRLQFRLKKPFPLLIHALSFAGQPAFIMPERVAQTDAFKQIEDATGSGPYRFLKDEYNNGSLAAYARFDGYNPVQAGTPSLTAGPKIAHFERIEWRIISDGGTASAALQAGEIDWFEMPEYELLELFQRDRNLSVEVLDTGGNNGLLRLNHLHAPFDNKAVRQALRYAISQSDFMTANAGPERANWRDDTGVFTPGSPYASDVGLESLREPRSLDKARGLLKEAGYTDQLTRILGPTDIPAASAWSQVAADLFRRLGLNLDYATSDWGTVLQRRASQEPVEKGGWSAITTGFSSFDFASPASHPLVRGNGRQGWFGWADIPQLETLRDSWFDAPDEAQRKAIAGEIQRTVIDEVAYIPTGTYYFRTALRKSLTGRVEGLPIFWNLRRA</sequence>
<keyword evidence="7" id="KW-1185">Reference proteome</keyword>
<evidence type="ECO:0000256" key="3">
    <source>
        <dbReference type="ARBA" id="ARBA00022729"/>
    </source>
</evidence>
<dbReference type="InterPro" id="IPR030678">
    <property type="entry name" value="Peptide/Ni-bd"/>
</dbReference>
<evidence type="ECO:0000256" key="4">
    <source>
        <dbReference type="SAM" id="SignalP"/>
    </source>
</evidence>
<protein>
    <submittedName>
        <fullName evidence="6">ABC transporter substrate-binding protein</fullName>
    </submittedName>
</protein>
<comment type="similarity">
    <text evidence="2">Belongs to the bacterial solute-binding protein 5 family.</text>
</comment>
<proteinExistence type="inferred from homology"/>
<dbReference type="PIRSF" id="PIRSF002741">
    <property type="entry name" value="MppA"/>
    <property type="match status" value="1"/>
</dbReference>
<evidence type="ECO:0000313" key="6">
    <source>
        <dbReference type="EMBL" id="MBC9206524.1"/>
    </source>
</evidence>
<organism evidence="6 7">
    <name type="scientific">Teichococcus aerophilus</name>
    <dbReference type="NCBI Taxonomy" id="1224513"/>
    <lineage>
        <taxon>Bacteria</taxon>
        <taxon>Pseudomonadati</taxon>
        <taxon>Pseudomonadota</taxon>
        <taxon>Alphaproteobacteria</taxon>
        <taxon>Acetobacterales</taxon>
        <taxon>Roseomonadaceae</taxon>
        <taxon>Roseomonas</taxon>
    </lineage>
</organism>
<dbReference type="InterPro" id="IPR039424">
    <property type="entry name" value="SBP_5"/>
</dbReference>
<dbReference type="PANTHER" id="PTHR30290:SF38">
    <property type="entry name" value="D,D-DIPEPTIDE-BINDING PERIPLASMIC PROTEIN DDPA-RELATED"/>
    <property type="match status" value="1"/>
</dbReference>
<feature type="chain" id="PRO_5046973788" evidence="4">
    <location>
        <begin position="25"/>
        <end position="526"/>
    </location>
</feature>
<dbReference type="RefSeq" id="WP_187783702.1">
    <property type="nucleotide sequence ID" value="NZ_JACTVA010000008.1"/>
</dbReference>
<comment type="subcellular location">
    <subcellularLocation>
        <location evidence="1">Periplasm</location>
    </subcellularLocation>
</comment>
<keyword evidence="3 4" id="KW-0732">Signal</keyword>
<dbReference type="Pfam" id="PF00496">
    <property type="entry name" value="SBP_bac_5"/>
    <property type="match status" value="1"/>
</dbReference>
<evidence type="ECO:0000313" key="7">
    <source>
        <dbReference type="Proteomes" id="UP000626026"/>
    </source>
</evidence>
<dbReference type="Gene3D" id="3.10.105.10">
    <property type="entry name" value="Dipeptide-binding Protein, Domain 3"/>
    <property type="match status" value="1"/>
</dbReference>
<accession>A0ABR7RIX6</accession>
<comment type="caution">
    <text evidence="6">The sequence shown here is derived from an EMBL/GenBank/DDBJ whole genome shotgun (WGS) entry which is preliminary data.</text>
</comment>
<feature type="domain" description="Solute-binding protein family 5" evidence="5">
    <location>
        <begin position="71"/>
        <end position="433"/>
    </location>
</feature>
<dbReference type="PANTHER" id="PTHR30290">
    <property type="entry name" value="PERIPLASMIC BINDING COMPONENT OF ABC TRANSPORTER"/>
    <property type="match status" value="1"/>
</dbReference>
<evidence type="ECO:0000259" key="5">
    <source>
        <dbReference type="Pfam" id="PF00496"/>
    </source>
</evidence>
<dbReference type="Proteomes" id="UP000626026">
    <property type="component" value="Unassembled WGS sequence"/>
</dbReference>
<evidence type="ECO:0000256" key="1">
    <source>
        <dbReference type="ARBA" id="ARBA00004418"/>
    </source>
</evidence>
<dbReference type="SUPFAM" id="SSF53850">
    <property type="entry name" value="Periplasmic binding protein-like II"/>
    <property type="match status" value="1"/>
</dbReference>
<reference evidence="6 7" key="1">
    <citation type="journal article" date="2013" name="Int. J. Syst. Evol. Microbiol.">
        <title>Roseomonas aerophila sp. nov., isolated from air.</title>
        <authorList>
            <person name="Kim S.J."/>
            <person name="Weon H.Y."/>
            <person name="Ahn J.H."/>
            <person name="Hong S.B."/>
            <person name="Seok S.J."/>
            <person name="Whang K.S."/>
            <person name="Kwon S.W."/>
        </authorList>
    </citation>
    <scope>NUCLEOTIDE SEQUENCE [LARGE SCALE GENOMIC DNA]</scope>
    <source>
        <strain evidence="6 7">NBRC 108923</strain>
    </source>
</reference>